<name>A0A8J2KMQ2_9HEXA</name>
<dbReference type="EMBL" id="CAJVCH010366705">
    <property type="protein sequence ID" value="CAG7816306.1"/>
    <property type="molecule type" value="Genomic_DNA"/>
</dbReference>
<keyword evidence="3" id="KW-1185">Reference proteome</keyword>
<feature type="region of interest" description="Disordered" evidence="1">
    <location>
        <begin position="67"/>
        <end position="90"/>
    </location>
</feature>
<comment type="caution">
    <text evidence="2">The sequence shown here is derived from an EMBL/GenBank/DDBJ whole genome shotgun (WGS) entry which is preliminary data.</text>
</comment>
<reference evidence="2" key="1">
    <citation type="submission" date="2021-06" db="EMBL/GenBank/DDBJ databases">
        <authorList>
            <person name="Hodson N. C."/>
            <person name="Mongue J. A."/>
            <person name="Jaron S. K."/>
        </authorList>
    </citation>
    <scope>NUCLEOTIDE SEQUENCE</scope>
</reference>
<evidence type="ECO:0000256" key="1">
    <source>
        <dbReference type="SAM" id="MobiDB-lite"/>
    </source>
</evidence>
<evidence type="ECO:0000313" key="3">
    <source>
        <dbReference type="Proteomes" id="UP000708208"/>
    </source>
</evidence>
<evidence type="ECO:0000313" key="2">
    <source>
        <dbReference type="EMBL" id="CAG7816306.1"/>
    </source>
</evidence>
<accession>A0A8J2KMQ2</accession>
<sequence>MSPPHNAPTIINSGDLIPTRDYHTEVPVDPSLRTNPPSPPNRHIWGISSFSEAQGITRTYLSEDTMSDCFMQNPGGNVPKSQTHPASSFH</sequence>
<organism evidence="2 3">
    <name type="scientific">Allacma fusca</name>
    <dbReference type="NCBI Taxonomy" id="39272"/>
    <lineage>
        <taxon>Eukaryota</taxon>
        <taxon>Metazoa</taxon>
        <taxon>Ecdysozoa</taxon>
        <taxon>Arthropoda</taxon>
        <taxon>Hexapoda</taxon>
        <taxon>Collembola</taxon>
        <taxon>Symphypleona</taxon>
        <taxon>Sminthuridae</taxon>
        <taxon>Allacma</taxon>
    </lineage>
</organism>
<feature type="compositionally biased region" description="Polar residues" evidence="1">
    <location>
        <begin position="79"/>
        <end position="90"/>
    </location>
</feature>
<protein>
    <submittedName>
        <fullName evidence="2">Uncharacterized protein</fullName>
    </submittedName>
</protein>
<dbReference type="AlphaFoldDB" id="A0A8J2KMQ2"/>
<feature type="region of interest" description="Disordered" evidence="1">
    <location>
        <begin position="1"/>
        <end position="42"/>
    </location>
</feature>
<dbReference type="Proteomes" id="UP000708208">
    <property type="component" value="Unassembled WGS sequence"/>
</dbReference>
<gene>
    <name evidence="2" type="ORF">AFUS01_LOCUS26931</name>
</gene>
<proteinExistence type="predicted"/>